<protein>
    <recommendedName>
        <fullName evidence="2">Tetratricopeptide repeat protein</fullName>
    </recommendedName>
</protein>
<gene>
    <name evidence="1" type="ORF">SDC9_46025</name>
</gene>
<dbReference type="SMART" id="SM00028">
    <property type="entry name" value="TPR"/>
    <property type="match status" value="4"/>
</dbReference>
<proteinExistence type="predicted"/>
<dbReference type="InterPro" id="IPR019734">
    <property type="entry name" value="TPR_rpt"/>
</dbReference>
<sequence>MLKKFHIVIALVILFITNSVKAQNNIEIADKKALDADELINRGHLGEAISLLKEAEILNPSNTDYPYKIAYAYYMIEEYDSALKILNKIAYLESSHDGVFQLLGNCYKMMGRDSDAVDIYKKGLEFFPNSGLLYLELGNHKMKLGLVNEALGYYEKGVETDPAFASNYYWASKIYCSSTEKVWGILYGEIFINLEQNSTRKDEISKLIFDTYKSQITFSENSNVSINFTQNSELLSEDLEDTSTHAISFSQFVFEPLTRFSLLNETSVSLSSLNRIRTQYLNLYFKASYNQKYPNILYNYQKNLVDSGYFEAYNYWLFMNGNEKEFLDWQTENAVIWNNFQNWFNANSLIVDSNNHFYRRQY</sequence>
<dbReference type="AlphaFoldDB" id="A0A644W7K0"/>
<dbReference type="SUPFAM" id="SSF48452">
    <property type="entry name" value="TPR-like"/>
    <property type="match status" value="1"/>
</dbReference>
<name>A0A644W7K0_9ZZZZ</name>
<dbReference type="EMBL" id="VSSQ01000689">
    <property type="protein sequence ID" value="MPL99804.1"/>
    <property type="molecule type" value="Genomic_DNA"/>
</dbReference>
<dbReference type="InterPro" id="IPR011990">
    <property type="entry name" value="TPR-like_helical_dom_sf"/>
</dbReference>
<comment type="caution">
    <text evidence="1">The sequence shown here is derived from an EMBL/GenBank/DDBJ whole genome shotgun (WGS) entry which is preliminary data.</text>
</comment>
<organism evidence="1">
    <name type="scientific">bioreactor metagenome</name>
    <dbReference type="NCBI Taxonomy" id="1076179"/>
    <lineage>
        <taxon>unclassified sequences</taxon>
        <taxon>metagenomes</taxon>
        <taxon>ecological metagenomes</taxon>
    </lineage>
</organism>
<evidence type="ECO:0000313" key="1">
    <source>
        <dbReference type="EMBL" id="MPL99804.1"/>
    </source>
</evidence>
<reference evidence="1" key="1">
    <citation type="submission" date="2019-08" db="EMBL/GenBank/DDBJ databases">
        <authorList>
            <person name="Kucharzyk K."/>
            <person name="Murdoch R.W."/>
            <person name="Higgins S."/>
            <person name="Loffler F."/>
        </authorList>
    </citation>
    <scope>NUCLEOTIDE SEQUENCE</scope>
</reference>
<evidence type="ECO:0008006" key="2">
    <source>
        <dbReference type="Google" id="ProtNLM"/>
    </source>
</evidence>
<accession>A0A644W7K0</accession>
<dbReference type="Pfam" id="PF13174">
    <property type="entry name" value="TPR_6"/>
    <property type="match status" value="1"/>
</dbReference>
<dbReference type="Gene3D" id="1.25.40.10">
    <property type="entry name" value="Tetratricopeptide repeat domain"/>
    <property type="match status" value="1"/>
</dbReference>
<dbReference type="PROSITE" id="PS50005">
    <property type="entry name" value="TPR"/>
    <property type="match status" value="2"/>
</dbReference>